<keyword evidence="19" id="KW-1185">Reference proteome</keyword>
<evidence type="ECO:0000256" key="6">
    <source>
        <dbReference type="ARBA" id="ARBA00022516"/>
    </source>
</evidence>
<dbReference type="GO" id="GO:0008444">
    <property type="term" value="F:CDP-diacylglycerol-glycerol-3-phosphate 3-phosphatidyltransferase activity"/>
    <property type="evidence" value="ECO:0007669"/>
    <property type="project" value="UniProtKB-UniRule"/>
</dbReference>
<feature type="transmembrane region" description="Helical" evidence="17">
    <location>
        <begin position="72"/>
        <end position="96"/>
    </location>
</feature>
<keyword evidence="12" id="KW-0594">Phospholipid biosynthesis</keyword>
<dbReference type="Proteomes" id="UP000186323">
    <property type="component" value="Chromosome I"/>
</dbReference>
<evidence type="ECO:0000313" key="18">
    <source>
        <dbReference type="EMBL" id="SFV72582.1"/>
    </source>
</evidence>
<protein>
    <recommendedName>
        <fullName evidence="5 15">CDP-diacylglycerol--glycerol-3-phosphate 3-phosphatidyltransferase</fullName>
        <ecNumber evidence="4 15">2.7.8.5</ecNumber>
    </recommendedName>
</protein>
<dbReference type="InterPro" id="IPR004570">
    <property type="entry name" value="Phosphatidylglycerol_P_synth"/>
</dbReference>
<keyword evidence="9 17" id="KW-1133">Transmembrane helix</keyword>
<evidence type="ECO:0000256" key="15">
    <source>
        <dbReference type="NCBIfam" id="TIGR00560"/>
    </source>
</evidence>
<dbReference type="KEGG" id="dpg:DESPIGER_0702"/>
<dbReference type="Gene3D" id="1.20.120.1760">
    <property type="match status" value="1"/>
</dbReference>
<evidence type="ECO:0000256" key="5">
    <source>
        <dbReference type="ARBA" id="ARBA00014944"/>
    </source>
</evidence>
<dbReference type="OrthoDB" id="9796672at2"/>
<dbReference type="NCBIfam" id="TIGR00560">
    <property type="entry name" value="pgsA"/>
    <property type="match status" value="1"/>
</dbReference>
<gene>
    <name evidence="18" type="ORF">DESPIGER_0702</name>
</gene>
<feature type="transmembrane region" description="Helical" evidence="17">
    <location>
        <begin position="32"/>
        <end position="51"/>
    </location>
</feature>
<dbReference type="InterPro" id="IPR050324">
    <property type="entry name" value="CDP-alcohol_PTase-I"/>
</dbReference>
<evidence type="ECO:0000256" key="17">
    <source>
        <dbReference type="SAM" id="Phobius"/>
    </source>
</evidence>
<evidence type="ECO:0000256" key="7">
    <source>
        <dbReference type="ARBA" id="ARBA00022679"/>
    </source>
</evidence>
<dbReference type="PIRSF" id="PIRSF000847">
    <property type="entry name" value="Phos_ph_gly_syn"/>
    <property type="match status" value="1"/>
</dbReference>
<evidence type="ECO:0000256" key="13">
    <source>
        <dbReference type="ARBA" id="ARBA00023264"/>
    </source>
</evidence>
<feature type="transmembrane region" description="Helical" evidence="17">
    <location>
        <begin position="153"/>
        <end position="174"/>
    </location>
</feature>
<organism evidence="18 19">
    <name type="scientific">Desulfovibrio piger</name>
    <dbReference type="NCBI Taxonomy" id="901"/>
    <lineage>
        <taxon>Bacteria</taxon>
        <taxon>Pseudomonadati</taxon>
        <taxon>Thermodesulfobacteriota</taxon>
        <taxon>Desulfovibrionia</taxon>
        <taxon>Desulfovibrionales</taxon>
        <taxon>Desulfovibrionaceae</taxon>
        <taxon>Desulfovibrio</taxon>
    </lineage>
</organism>
<dbReference type="EC" id="2.7.8.5" evidence="4 15"/>
<dbReference type="Pfam" id="PF01066">
    <property type="entry name" value="CDP-OH_P_transf"/>
    <property type="match status" value="1"/>
</dbReference>
<keyword evidence="13" id="KW-1208">Phospholipid metabolism</keyword>
<accession>A0A1K1LGK3</accession>
<dbReference type="InterPro" id="IPR000462">
    <property type="entry name" value="CDP-OH_P_trans"/>
</dbReference>
<reference evidence="19" key="1">
    <citation type="submission" date="2016-10" db="EMBL/GenBank/DDBJ databases">
        <authorList>
            <person name="Wegmann U."/>
        </authorList>
    </citation>
    <scope>NUCLEOTIDE SEQUENCE [LARGE SCALE GENOMIC DNA]</scope>
</reference>
<comment type="catalytic activity">
    <reaction evidence="14">
        <text>a CDP-1,2-diacyl-sn-glycerol + sn-glycerol 3-phosphate = a 1,2-diacyl-sn-glycero-3-phospho-(1'-sn-glycero-3'-phosphate) + CMP + H(+)</text>
        <dbReference type="Rhea" id="RHEA:12593"/>
        <dbReference type="ChEBI" id="CHEBI:15378"/>
        <dbReference type="ChEBI" id="CHEBI:57597"/>
        <dbReference type="ChEBI" id="CHEBI:58332"/>
        <dbReference type="ChEBI" id="CHEBI:60110"/>
        <dbReference type="ChEBI" id="CHEBI:60377"/>
        <dbReference type="EC" id="2.7.8.5"/>
    </reaction>
</comment>
<dbReference type="EMBL" id="LT630450">
    <property type="protein sequence ID" value="SFV72582.1"/>
    <property type="molecule type" value="Genomic_DNA"/>
</dbReference>
<sequence>MFNLANKLTLLRMLLVPLVIVLLYFEGPVTCVLATLAFIAASITDWADGYVARRNNMVTSMGKFLDPLADKVLICSVLIMFCTLGWAEAWVVILIVCRELVVTGLRAIAIDEGIVLAADRYGKLKTVLQIAAIIPMLLHYPYWGVRLWPIGEIILYLALIMSVVSCVNYCYGFYRKVAAKNAAE</sequence>
<dbReference type="AlphaFoldDB" id="A0A1K1LGK3"/>
<evidence type="ECO:0000256" key="2">
    <source>
        <dbReference type="ARBA" id="ARBA00005042"/>
    </source>
</evidence>
<keyword evidence="11 17" id="KW-0472">Membrane</keyword>
<evidence type="ECO:0000256" key="12">
    <source>
        <dbReference type="ARBA" id="ARBA00023209"/>
    </source>
</evidence>
<evidence type="ECO:0000256" key="4">
    <source>
        <dbReference type="ARBA" id="ARBA00013170"/>
    </source>
</evidence>
<evidence type="ECO:0000256" key="11">
    <source>
        <dbReference type="ARBA" id="ARBA00023136"/>
    </source>
</evidence>
<dbReference type="InterPro" id="IPR043130">
    <property type="entry name" value="CDP-OH_PTrfase_TM_dom"/>
</dbReference>
<evidence type="ECO:0000256" key="8">
    <source>
        <dbReference type="ARBA" id="ARBA00022692"/>
    </source>
</evidence>
<comment type="subcellular location">
    <subcellularLocation>
        <location evidence="1">Membrane</location>
        <topology evidence="1">Multi-pass membrane protein</topology>
    </subcellularLocation>
</comment>
<evidence type="ECO:0000256" key="9">
    <source>
        <dbReference type="ARBA" id="ARBA00022989"/>
    </source>
</evidence>
<proteinExistence type="inferred from homology"/>
<evidence type="ECO:0000256" key="10">
    <source>
        <dbReference type="ARBA" id="ARBA00023098"/>
    </source>
</evidence>
<dbReference type="PROSITE" id="PS00379">
    <property type="entry name" value="CDP_ALCOHOL_P_TRANSF"/>
    <property type="match status" value="1"/>
</dbReference>
<name>A0A1K1LGK3_9BACT</name>
<comment type="pathway">
    <text evidence="2">Phospholipid metabolism; phosphatidylglycerol biosynthesis; phosphatidylglycerol from CDP-diacylglycerol: step 1/2.</text>
</comment>
<evidence type="ECO:0000256" key="1">
    <source>
        <dbReference type="ARBA" id="ARBA00004141"/>
    </source>
</evidence>
<evidence type="ECO:0000256" key="14">
    <source>
        <dbReference type="ARBA" id="ARBA00048586"/>
    </source>
</evidence>
<evidence type="ECO:0000313" key="19">
    <source>
        <dbReference type="Proteomes" id="UP000186323"/>
    </source>
</evidence>
<keyword evidence="8 17" id="KW-0812">Transmembrane</keyword>
<keyword evidence="6" id="KW-0444">Lipid biosynthesis</keyword>
<dbReference type="PANTHER" id="PTHR14269:SF62">
    <property type="entry name" value="CDP-DIACYLGLYCEROL--GLYCEROL-3-PHOSPHATE 3-PHOSPHATIDYLTRANSFERASE 1, CHLOROPLASTIC"/>
    <property type="match status" value="1"/>
</dbReference>
<dbReference type="GO" id="GO:0016020">
    <property type="term" value="C:membrane"/>
    <property type="evidence" value="ECO:0007669"/>
    <property type="project" value="UniProtKB-SubCell"/>
</dbReference>
<dbReference type="GO" id="GO:0046474">
    <property type="term" value="P:glycerophospholipid biosynthetic process"/>
    <property type="evidence" value="ECO:0007669"/>
    <property type="project" value="TreeGrafter"/>
</dbReference>
<dbReference type="PANTHER" id="PTHR14269">
    <property type="entry name" value="CDP-DIACYLGLYCEROL--GLYCEROL-3-PHOSPHATE 3-PHOSPHATIDYLTRANSFERASE-RELATED"/>
    <property type="match status" value="1"/>
</dbReference>
<evidence type="ECO:0000256" key="3">
    <source>
        <dbReference type="ARBA" id="ARBA00010441"/>
    </source>
</evidence>
<keyword evidence="7 16" id="KW-0808">Transferase</keyword>
<dbReference type="InterPro" id="IPR048254">
    <property type="entry name" value="CDP_ALCOHOL_P_TRANSF_CS"/>
</dbReference>
<evidence type="ECO:0000256" key="16">
    <source>
        <dbReference type="RuleBase" id="RU003750"/>
    </source>
</evidence>
<keyword evidence="10" id="KW-0443">Lipid metabolism</keyword>
<dbReference type="RefSeq" id="WP_072333137.1">
    <property type="nucleotide sequence ID" value="NZ_CALJDE010000048.1"/>
</dbReference>
<comment type="similarity">
    <text evidence="3 16">Belongs to the CDP-alcohol phosphatidyltransferase class-I family.</text>
</comment>